<evidence type="ECO:0000256" key="2">
    <source>
        <dbReference type="SAM" id="Phobius"/>
    </source>
</evidence>
<gene>
    <name evidence="3" type="ORF">HK105_208665</name>
</gene>
<dbReference type="Proteomes" id="UP001527925">
    <property type="component" value="Unassembled WGS sequence"/>
</dbReference>
<keyword evidence="2" id="KW-0472">Membrane</keyword>
<dbReference type="EMBL" id="JADGIZ020000085">
    <property type="protein sequence ID" value="KAL2911882.1"/>
    <property type="molecule type" value="Genomic_DNA"/>
</dbReference>
<feature type="region of interest" description="Disordered" evidence="1">
    <location>
        <begin position="422"/>
        <end position="494"/>
    </location>
</feature>
<keyword evidence="2" id="KW-0812">Transmembrane</keyword>
<comment type="caution">
    <text evidence="3">The sequence shown here is derived from an EMBL/GenBank/DDBJ whole genome shotgun (WGS) entry which is preliminary data.</text>
</comment>
<feature type="transmembrane region" description="Helical" evidence="2">
    <location>
        <begin position="95"/>
        <end position="116"/>
    </location>
</feature>
<feature type="compositionally biased region" description="Polar residues" evidence="1">
    <location>
        <begin position="478"/>
        <end position="494"/>
    </location>
</feature>
<organism evidence="3 4">
    <name type="scientific">Polyrhizophydium stewartii</name>
    <dbReference type="NCBI Taxonomy" id="2732419"/>
    <lineage>
        <taxon>Eukaryota</taxon>
        <taxon>Fungi</taxon>
        <taxon>Fungi incertae sedis</taxon>
        <taxon>Chytridiomycota</taxon>
        <taxon>Chytridiomycota incertae sedis</taxon>
        <taxon>Chytridiomycetes</taxon>
        <taxon>Rhizophydiales</taxon>
        <taxon>Rhizophydiales incertae sedis</taxon>
        <taxon>Polyrhizophydium</taxon>
    </lineage>
</organism>
<feature type="region of interest" description="Disordered" evidence="1">
    <location>
        <begin position="365"/>
        <end position="391"/>
    </location>
</feature>
<accession>A0ABR4MX93</accession>
<dbReference type="InterPro" id="IPR022127">
    <property type="entry name" value="STIMATE/YPL162C"/>
</dbReference>
<feature type="compositionally biased region" description="Low complexity" evidence="1">
    <location>
        <begin position="422"/>
        <end position="440"/>
    </location>
</feature>
<evidence type="ECO:0008006" key="5">
    <source>
        <dbReference type="Google" id="ProtNLM"/>
    </source>
</evidence>
<dbReference type="PANTHER" id="PTHR31735:SF1">
    <property type="entry name" value="VACUOLAR MEMBRANE PROTEIN YPL162C"/>
    <property type="match status" value="1"/>
</dbReference>
<reference evidence="3 4" key="1">
    <citation type="submission" date="2023-09" db="EMBL/GenBank/DDBJ databases">
        <title>Pangenome analysis of Batrachochytrium dendrobatidis and related Chytrids.</title>
        <authorList>
            <person name="Yacoub M.N."/>
            <person name="Stajich J.E."/>
            <person name="James T.Y."/>
        </authorList>
    </citation>
    <scope>NUCLEOTIDE SEQUENCE [LARGE SCALE GENOMIC DNA]</scope>
    <source>
        <strain evidence="3 4">JEL0888</strain>
    </source>
</reference>
<feature type="compositionally biased region" description="Polar residues" evidence="1">
    <location>
        <begin position="444"/>
        <end position="453"/>
    </location>
</feature>
<protein>
    <recommendedName>
        <fullName evidence="5">Vacuolar membrane protein</fullName>
    </recommendedName>
</protein>
<dbReference type="PANTHER" id="PTHR31735">
    <property type="entry name" value="VACUOLAR MEMBRANE PROTEIN YPL162C"/>
    <property type="match status" value="1"/>
</dbReference>
<feature type="transmembrane region" description="Helical" evidence="2">
    <location>
        <begin position="22"/>
        <end position="40"/>
    </location>
</feature>
<evidence type="ECO:0000313" key="3">
    <source>
        <dbReference type="EMBL" id="KAL2911882.1"/>
    </source>
</evidence>
<keyword evidence="2" id="KW-1133">Transmembrane helix</keyword>
<dbReference type="Pfam" id="PF12400">
    <property type="entry name" value="STIMATE"/>
    <property type="match status" value="1"/>
</dbReference>
<keyword evidence="4" id="KW-1185">Reference proteome</keyword>
<evidence type="ECO:0000256" key="1">
    <source>
        <dbReference type="SAM" id="MobiDB-lite"/>
    </source>
</evidence>
<feature type="transmembrane region" description="Helical" evidence="2">
    <location>
        <begin position="149"/>
        <end position="173"/>
    </location>
</feature>
<feature type="transmembrane region" description="Helical" evidence="2">
    <location>
        <begin position="193"/>
        <end position="213"/>
    </location>
</feature>
<proteinExistence type="predicted"/>
<evidence type="ECO:0000313" key="4">
    <source>
        <dbReference type="Proteomes" id="UP001527925"/>
    </source>
</evidence>
<name>A0ABR4MX93_9FUNG</name>
<sequence>MDSIPDPNSDHEQLNCQLMDGFAVVVQATLASIALCSLFVKRMREHPRRPLIVWAMDTSKQALAASFVHFANVFVSSVAGIDAEGKEGRSANPCVWYFLNLGLDTTIGVGVLYVFLRILHAIADALRITDMESGVYGNPPRFMPWLKQFTLFIIAWFFVKLLVVISLEVFPFFGQFGEWILSPLARTGDPRLQVLVVMLIFPLIMNIIQAWLIDMVIKGKIGKRASGAGAGAGLASGADVEEGARESDALRWDSDGELEISSTHDSRSSTIAAAASAFLGTTVRKRPAGAGFGSSGASRSAAGSFIDHLDADIEAEFGDENFGAGPSGLHSGAGGAAPGWMGWIAGLVPGSRASRGVAYSRIESPSPAVNSEAPLFVSPEISDQDSPTRPSRGALLLRRQSSRSSSSLSPIASPHATGSSAAAALAAAGGPGSGTAHTAGRLISTDSPRSSARGSLGSADILAQASAAPGSQLGASRADTSSQYFSAETGLNNP</sequence>